<dbReference type="Gene3D" id="3.30.9.10">
    <property type="entry name" value="D-Amino Acid Oxidase, subunit A, domain 2"/>
    <property type="match status" value="1"/>
</dbReference>
<evidence type="ECO:0000313" key="4">
    <source>
        <dbReference type="Proteomes" id="UP000248795"/>
    </source>
</evidence>
<dbReference type="PANTHER" id="PTHR13847:SF281">
    <property type="entry name" value="FAD DEPENDENT OXIDOREDUCTASE DOMAIN-CONTAINING PROTEIN"/>
    <property type="match status" value="1"/>
</dbReference>
<dbReference type="SUPFAM" id="SSF51905">
    <property type="entry name" value="FAD/NAD(P)-binding domain"/>
    <property type="match status" value="1"/>
</dbReference>
<name>A0A2W2AT78_9HYPH</name>
<evidence type="ECO:0000313" key="3">
    <source>
        <dbReference type="EMBL" id="PZF75740.1"/>
    </source>
</evidence>
<evidence type="ECO:0000259" key="2">
    <source>
        <dbReference type="Pfam" id="PF01266"/>
    </source>
</evidence>
<gene>
    <name evidence="3" type="ORF">DK847_16030</name>
</gene>
<feature type="domain" description="FAD dependent oxidoreductase" evidence="2">
    <location>
        <begin position="42"/>
        <end position="402"/>
    </location>
</feature>
<dbReference type="Pfam" id="PF01266">
    <property type="entry name" value="DAO"/>
    <property type="match status" value="1"/>
</dbReference>
<sequence length="446" mass="49365">MASTTHPHAFHFERAVDSYWEASADPLGIETPPLKGEESCEVAVIGAGFTGLSAALELAGQGVDVRVLEAGHVGWGASGRNGGFACMGSHKLSYPTMIRRYGLAASQRFYETMRQSVALVRDNIQHYGIDAWATADGEVTLAHLPSRVQELRDEQAYLKQTFGDETEFLSKGDLKEQGLDGPGFHAGLKGKVGFGVHPLNYVRGLARAAAKAGAKIHGRSQLIRWEELSDGHRLHTRDGVLKARQVIVATNGYTPEDVSTRHAGRIMPALSSIIVTRPLTEEERRAQGWTSDVPSYDSRKLLHYFRLLPNGRFLFGGRGGTDASDHGDAAYRPMLTKAFNELFPAWRNVEITHYWRGFVCLSNDLVPYVGPLDERKTVWTAIAYHGNGVAMGSWSGRAVARLLTKKTAREELSPVLTRRLSRFPLPAFRPLYLKGAYVWYGWEDSR</sequence>
<dbReference type="RefSeq" id="WP_111199547.1">
    <property type="nucleotide sequence ID" value="NZ_QKVK01000008.1"/>
</dbReference>
<dbReference type="GO" id="GO:0016491">
    <property type="term" value="F:oxidoreductase activity"/>
    <property type="evidence" value="ECO:0007669"/>
    <property type="project" value="UniProtKB-KW"/>
</dbReference>
<protein>
    <submittedName>
        <fullName evidence="3">FAD-dependent oxidoreductase</fullName>
    </submittedName>
</protein>
<organism evidence="3 4">
    <name type="scientific">Aestuariivirga litoralis</name>
    <dbReference type="NCBI Taxonomy" id="2650924"/>
    <lineage>
        <taxon>Bacteria</taxon>
        <taxon>Pseudomonadati</taxon>
        <taxon>Pseudomonadota</taxon>
        <taxon>Alphaproteobacteria</taxon>
        <taxon>Hyphomicrobiales</taxon>
        <taxon>Aestuariivirgaceae</taxon>
        <taxon>Aestuariivirga</taxon>
    </lineage>
</organism>
<dbReference type="GO" id="GO:0005737">
    <property type="term" value="C:cytoplasm"/>
    <property type="evidence" value="ECO:0007669"/>
    <property type="project" value="TreeGrafter"/>
</dbReference>
<evidence type="ECO:0000256" key="1">
    <source>
        <dbReference type="ARBA" id="ARBA00023002"/>
    </source>
</evidence>
<keyword evidence="1" id="KW-0560">Oxidoreductase</keyword>
<reference evidence="4" key="1">
    <citation type="submission" date="2018-06" db="EMBL/GenBank/DDBJ databases">
        <title>Aestuariibacter litoralis strain KCTC 52945T.</title>
        <authorList>
            <person name="Li X."/>
            <person name="Salam N."/>
            <person name="Li J.-L."/>
            <person name="Chen Y.-M."/>
            <person name="Yang Z.-W."/>
            <person name="Zhang L.-Y."/>
            <person name="Han M.-X."/>
            <person name="Xiao M."/>
            <person name="Li W.-J."/>
        </authorList>
    </citation>
    <scope>NUCLEOTIDE SEQUENCE [LARGE SCALE GENOMIC DNA]</scope>
    <source>
        <strain evidence="4">KCTC 52945</strain>
    </source>
</reference>
<dbReference type="EMBL" id="QKVK01000008">
    <property type="protein sequence ID" value="PZF75740.1"/>
    <property type="molecule type" value="Genomic_DNA"/>
</dbReference>
<dbReference type="Proteomes" id="UP000248795">
    <property type="component" value="Unassembled WGS sequence"/>
</dbReference>
<comment type="caution">
    <text evidence="3">The sequence shown here is derived from an EMBL/GenBank/DDBJ whole genome shotgun (WGS) entry which is preliminary data.</text>
</comment>
<keyword evidence="4" id="KW-1185">Reference proteome</keyword>
<proteinExistence type="predicted"/>
<dbReference type="Gene3D" id="3.50.50.60">
    <property type="entry name" value="FAD/NAD(P)-binding domain"/>
    <property type="match status" value="1"/>
</dbReference>
<dbReference type="InterPro" id="IPR036188">
    <property type="entry name" value="FAD/NAD-bd_sf"/>
</dbReference>
<dbReference type="AlphaFoldDB" id="A0A2W2AT78"/>
<accession>A0A2W2AT78</accession>
<dbReference type="PANTHER" id="PTHR13847">
    <property type="entry name" value="SARCOSINE DEHYDROGENASE-RELATED"/>
    <property type="match status" value="1"/>
</dbReference>
<dbReference type="InterPro" id="IPR006076">
    <property type="entry name" value="FAD-dep_OxRdtase"/>
</dbReference>